<dbReference type="PROSITE" id="PS00745">
    <property type="entry name" value="RF_PROK_I"/>
    <property type="match status" value="1"/>
</dbReference>
<dbReference type="Pfam" id="PF00472">
    <property type="entry name" value="RF-1"/>
    <property type="match status" value="1"/>
</dbReference>
<dbReference type="Proteomes" id="UP000008701">
    <property type="component" value="Chromosome"/>
</dbReference>
<gene>
    <name evidence="4" type="ordered locus">Cpha266_2352</name>
</gene>
<keyword evidence="5" id="KW-1185">Reference proteome</keyword>
<dbReference type="STRING" id="290317.Cpha266_2352"/>
<reference evidence="4 5" key="1">
    <citation type="submission" date="2006-12" db="EMBL/GenBank/DDBJ databases">
        <title>Complete sequence of Chlorobium phaeobacteroides DSM 266.</title>
        <authorList>
            <consortium name="US DOE Joint Genome Institute"/>
            <person name="Copeland A."/>
            <person name="Lucas S."/>
            <person name="Lapidus A."/>
            <person name="Barry K."/>
            <person name="Detter J.C."/>
            <person name="Glavina del Rio T."/>
            <person name="Hammon N."/>
            <person name="Israni S."/>
            <person name="Pitluck S."/>
            <person name="Goltsman E."/>
            <person name="Schmutz J."/>
            <person name="Larimer F."/>
            <person name="Land M."/>
            <person name="Hauser L."/>
            <person name="Mikhailova N."/>
            <person name="Li T."/>
            <person name="Overmann J."/>
            <person name="Bryant D.A."/>
            <person name="Richardson P."/>
        </authorList>
    </citation>
    <scope>NUCLEOTIDE SEQUENCE [LARGE SCALE GENOMIC DNA]</scope>
    <source>
        <strain evidence="4 5">DSM 266</strain>
    </source>
</reference>
<name>A1BIW3_CHLPD</name>
<dbReference type="InterPro" id="IPR000352">
    <property type="entry name" value="Pep_chain_release_fac_I"/>
</dbReference>
<sequence length="138" mass="15961">MAHKETSSITIPRAEIELSTMRSEGAGGQNVNKVETAVHLRFAIKDSSLSDEVKERLLEIRDRRISKKGIVIIKAQRFRSQEKNREDAICRLHELLLKAVDEPEERRATKRTRASREKRLESKEKRSAIKSLRKKISE</sequence>
<dbReference type="GO" id="GO:0004045">
    <property type="term" value="F:peptidyl-tRNA hydrolase activity"/>
    <property type="evidence" value="ECO:0007669"/>
    <property type="project" value="TreeGrafter"/>
</dbReference>
<evidence type="ECO:0000313" key="5">
    <source>
        <dbReference type="Proteomes" id="UP000008701"/>
    </source>
</evidence>
<dbReference type="eggNOG" id="COG1186">
    <property type="taxonomic scope" value="Bacteria"/>
</dbReference>
<dbReference type="RefSeq" id="WP_011746125.1">
    <property type="nucleotide sequence ID" value="NC_008639.1"/>
</dbReference>
<dbReference type="GO" id="GO:0072344">
    <property type="term" value="P:rescue of stalled ribosome"/>
    <property type="evidence" value="ECO:0007669"/>
    <property type="project" value="TreeGrafter"/>
</dbReference>
<dbReference type="PANTHER" id="PTHR47814:SF1">
    <property type="entry name" value="PEPTIDYL-TRNA HYDROLASE ARFB"/>
    <property type="match status" value="1"/>
</dbReference>
<evidence type="ECO:0000259" key="3">
    <source>
        <dbReference type="PROSITE" id="PS00745"/>
    </source>
</evidence>
<dbReference type="InterPro" id="IPR045853">
    <property type="entry name" value="Pep_chain_release_fac_I_sf"/>
</dbReference>
<evidence type="ECO:0000256" key="1">
    <source>
        <dbReference type="ARBA" id="ARBA00010835"/>
    </source>
</evidence>
<feature type="compositionally biased region" description="Basic and acidic residues" evidence="2">
    <location>
        <begin position="114"/>
        <end position="127"/>
    </location>
</feature>
<dbReference type="NCBIfam" id="NF006718">
    <property type="entry name" value="PRK09256.1"/>
    <property type="match status" value="1"/>
</dbReference>
<accession>A1BIW3</accession>
<dbReference type="AlphaFoldDB" id="A1BIW3"/>
<dbReference type="PANTHER" id="PTHR47814">
    <property type="entry name" value="PEPTIDYL-TRNA HYDROLASE ARFB"/>
    <property type="match status" value="1"/>
</dbReference>
<evidence type="ECO:0000313" key="4">
    <source>
        <dbReference type="EMBL" id="ABL66340.1"/>
    </source>
</evidence>
<dbReference type="GO" id="GO:0043022">
    <property type="term" value="F:ribosome binding"/>
    <property type="evidence" value="ECO:0007669"/>
    <property type="project" value="TreeGrafter"/>
</dbReference>
<protein>
    <submittedName>
        <fullName evidence="4">Class I peptide chain release factor</fullName>
    </submittedName>
</protein>
<proteinExistence type="inferred from homology"/>
<organism evidence="4 5">
    <name type="scientific">Chlorobium phaeobacteroides (strain DSM 266 / SMG 266 / 2430)</name>
    <dbReference type="NCBI Taxonomy" id="290317"/>
    <lineage>
        <taxon>Bacteria</taxon>
        <taxon>Pseudomonadati</taxon>
        <taxon>Chlorobiota</taxon>
        <taxon>Chlorobiia</taxon>
        <taxon>Chlorobiales</taxon>
        <taxon>Chlorobiaceae</taxon>
        <taxon>Chlorobium/Pelodictyon group</taxon>
        <taxon>Chlorobium</taxon>
    </lineage>
</organism>
<comment type="similarity">
    <text evidence="1">Belongs to the prokaryotic/mitochondrial release factor family.</text>
</comment>
<dbReference type="HOGENOM" id="CLU_089470_3_0_10"/>
<dbReference type="EMBL" id="CP000492">
    <property type="protein sequence ID" value="ABL66340.1"/>
    <property type="molecule type" value="Genomic_DNA"/>
</dbReference>
<evidence type="ECO:0000256" key="2">
    <source>
        <dbReference type="SAM" id="MobiDB-lite"/>
    </source>
</evidence>
<dbReference type="GO" id="GO:0003747">
    <property type="term" value="F:translation release factor activity"/>
    <property type="evidence" value="ECO:0007669"/>
    <property type="project" value="InterPro"/>
</dbReference>
<dbReference type="Gene3D" id="3.30.160.20">
    <property type="match status" value="1"/>
</dbReference>
<dbReference type="OrthoDB" id="9815709at2"/>
<dbReference type="KEGG" id="cph:Cpha266_2352"/>
<feature type="domain" description="Prokaryotic-type class I peptide chain release factors" evidence="3">
    <location>
        <begin position="22"/>
        <end position="38"/>
    </location>
</feature>
<dbReference type="SUPFAM" id="SSF75620">
    <property type="entry name" value="Release factor"/>
    <property type="match status" value="1"/>
</dbReference>
<feature type="region of interest" description="Disordered" evidence="2">
    <location>
        <begin position="104"/>
        <end position="138"/>
    </location>
</feature>